<reference evidence="1 2" key="2">
    <citation type="journal article" date="2022" name="Mol. Ecol. Resour.">
        <title>The genomes of chicory, endive, great burdock and yacon provide insights into Asteraceae paleo-polyploidization history and plant inulin production.</title>
        <authorList>
            <person name="Fan W."/>
            <person name="Wang S."/>
            <person name="Wang H."/>
            <person name="Wang A."/>
            <person name="Jiang F."/>
            <person name="Liu H."/>
            <person name="Zhao H."/>
            <person name="Xu D."/>
            <person name="Zhang Y."/>
        </authorList>
    </citation>
    <scope>NUCLEOTIDE SEQUENCE [LARGE SCALE GENOMIC DNA]</scope>
    <source>
        <strain evidence="2">cv. Yunnan</strain>
        <tissue evidence="1">Leaves</tissue>
    </source>
</reference>
<reference evidence="2" key="1">
    <citation type="journal article" date="2022" name="Mol. Ecol. Resour.">
        <title>The genomes of chicory, endive, great burdock and yacon provide insights into Asteraceae palaeo-polyploidization history and plant inulin production.</title>
        <authorList>
            <person name="Fan W."/>
            <person name="Wang S."/>
            <person name="Wang H."/>
            <person name="Wang A."/>
            <person name="Jiang F."/>
            <person name="Liu H."/>
            <person name="Zhao H."/>
            <person name="Xu D."/>
            <person name="Zhang Y."/>
        </authorList>
    </citation>
    <scope>NUCLEOTIDE SEQUENCE [LARGE SCALE GENOMIC DNA]</scope>
    <source>
        <strain evidence="2">cv. Yunnan</strain>
    </source>
</reference>
<evidence type="ECO:0000313" key="2">
    <source>
        <dbReference type="Proteomes" id="UP001056120"/>
    </source>
</evidence>
<evidence type="ECO:0000313" key="1">
    <source>
        <dbReference type="EMBL" id="KAI3819233.1"/>
    </source>
</evidence>
<sequence length="423" mass="48331">MKAHKCLRKSHTAILALVAEHPSEEKKIDDIPIVHDFPEVFPKDLPLLFVKKKDGTFLMCIDYRELNKVTIKNRYPLPRIDDLFDQLHGSSFYSKIYLRSGYHQLRVRDEHISKTAFRTRYGHYEFMVMPFGLTNTPAVFMDLMNRVCKPYLDQFVIDAKLRHRIMSSTPPPSPNASGHKAPVPSSPEPKRRRTTSIEQGEPSNARALEYTLNWDMYPHMIQRWIEMGDVPSPYFASTSSSSTLPSLPCTTEQAFAAFVSYMLKELSFVQDATEEIPKLLENGKQVEKNRVGIEDLTTELAATDHVHNLLVNRVAHLETRADIMDDDMQGVLERLAAMEAQLHVANHTAEGLQERVTHLEAQLQAALHPEDIPVSDDEEEPFEEELFEEEPFEEEPLEGEPAEEEPVVIDDAQSYVSSDDEDI</sequence>
<protein>
    <submittedName>
        <fullName evidence="1">Uncharacterized protein</fullName>
    </submittedName>
</protein>
<keyword evidence="2" id="KW-1185">Reference proteome</keyword>
<organism evidence="1 2">
    <name type="scientific">Smallanthus sonchifolius</name>
    <dbReference type="NCBI Taxonomy" id="185202"/>
    <lineage>
        <taxon>Eukaryota</taxon>
        <taxon>Viridiplantae</taxon>
        <taxon>Streptophyta</taxon>
        <taxon>Embryophyta</taxon>
        <taxon>Tracheophyta</taxon>
        <taxon>Spermatophyta</taxon>
        <taxon>Magnoliopsida</taxon>
        <taxon>eudicotyledons</taxon>
        <taxon>Gunneridae</taxon>
        <taxon>Pentapetalae</taxon>
        <taxon>asterids</taxon>
        <taxon>campanulids</taxon>
        <taxon>Asterales</taxon>
        <taxon>Asteraceae</taxon>
        <taxon>Asteroideae</taxon>
        <taxon>Heliantheae alliance</taxon>
        <taxon>Millerieae</taxon>
        <taxon>Smallanthus</taxon>
    </lineage>
</organism>
<accession>A0ACB9JFF5</accession>
<gene>
    <name evidence="1" type="ORF">L1987_13058</name>
</gene>
<comment type="caution">
    <text evidence="1">The sequence shown here is derived from an EMBL/GenBank/DDBJ whole genome shotgun (WGS) entry which is preliminary data.</text>
</comment>
<proteinExistence type="predicted"/>
<dbReference type="Proteomes" id="UP001056120">
    <property type="component" value="Linkage Group LG04"/>
</dbReference>
<dbReference type="EMBL" id="CM042021">
    <property type="protein sequence ID" value="KAI3819233.1"/>
    <property type="molecule type" value="Genomic_DNA"/>
</dbReference>
<name>A0ACB9JFF5_9ASTR</name>